<dbReference type="InterPro" id="IPR001126">
    <property type="entry name" value="UmuC"/>
</dbReference>
<sequence>MAAAPGFCRDCLTEAGDGPRCTACGSPRLARHAEINQLTVSHIDCDAFFATIEKRDNPDIRDKPVIVGGAKRGVVSTACYIARINGVHSAMPMFKALKLCPEAVVVKPNHAKYSAVGREVRALMRELTPLVEPVSIDEAFLDLAGTERVHGMPPARVLARFARRVEEELGITVSVGLAPNKFLAKIASDLEKPRGFAIIGRADARDFLHDKPITIIPGIGPAARIRMEKKGIRTVGDVRRFTPREIGELYGAYGLSLWNLAHGEDNRRVKPERETKSVSAETTFNEDISDREQLEAILWTLSERVATRLKASEFAGSRITLKLKSPDFKSRTRTRTLDSPTRLAGRIFETGRELLKNEARGERFRLIGIGVEELCPIAEADPPSLLDPNLKRRIAAEAAVDKLKGKFGADAVKRGIVFKR</sequence>
<evidence type="ECO:0000256" key="7">
    <source>
        <dbReference type="HAMAP-Rule" id="MF_01113"/>
    </source>
</evidence>
<feature type="binding site" evidence="7">
    <location>
        <position position="137"/>
    </location>
    <ligand>
        <name>Mg(2+)</name>
        <dbReference type="ChEBI" id="CHEBI:18420"/>
    </ligand>
</feature>
<keyword evidence="7" id="KW-0479">Metal-binding</keyword>
<keyword evidence="3 7" id="KW-0515">Mutator protein</keyword>
<dbReference type="InterPro" id="IPR043502">
    <property type="entry name" value="DNA/RNA_pol_sf"/>
</dbReference>
<accession>A0ABV9Z3C6</accession>
<reference evidence="10" key="1">
    <citation type="journal article" date="2019" name="Int. J. Syst. Evol. Microbiol.">
        <title>The Global Catalogue of Microorganisms (GCM) 10K type strain sequencing project: providing services to taxonomists for standard genome sequencing and annotation.</title>
        <authorList>
            <consortium name="The Broad Institute Genomics Platform"/>
            <consortium name="The Broad Institute Genome Sequencing Center for Infectious Disease"/>
            <person name="Wu L."/>
            <person name="Ma J."/>
        </authorList>
    </citation>
    <scope>NUCLEOTIDE SEQUENCE [LARGE SCALE GENOMIC DNA]</scope>
    <source>
        <strain evidence="10">CGMCC 1.16444</strain>
    </source>
</reference>
<keyword evidence="7 9" id="KW-0808">Transferase</keyword>
<comment type="catalytic activity">
    <reaction evidence="6 7">
        <text>DNA(n) + a 2'-deoxyribonucleoside 5'-triphosphate = DNA(n+1) + diphosphate</text>
        <dbReference type="Rhea" id="RHEA:22508"/>
        <dbReference type="Rhea" id="RHEA-COMP:17339"/>
        <dbReference type="Rhea" id="RHEA-COMP:17340"/>
        <dbReference type="ChEBI" id="CHEBI:33019"/>
        <dbReference type="ChEBI" id="CHEBI:61560"/>
        <dbReference type="ChEBI" id="CHEBI:173112"/>
        <dbReference type="EC" id="2.7.7.7"/>
    </reaction>
</comment>
<evidence type="ECO:0000256" key="3">
    <source>
        <dbReference type="ARBA" id="ARBA00022457"/>
    </source>
</evidence>
<dbReference type="Gene3D" id="3.30.70.270">
    <property type="match status" value="1"/>
</dbReference>
<keyword evidence="7" id="KW-0963">Cytoplasm</keyword>
<keyword evidence="4 7" id="KW-0239">DNA-directed DNA polymerase</keyword>
<evidence type="ECO:0000256" key="2">
    <source>
        <dbReference type="ARBA" id="ARBA00011245"/>
    </source>
</evidence>
<dbReference type="CDD" id="cd03586">
    <property type="entry name" value="PolY_Pol_IV_kappa"/>
    <property type="match status" value="1"/>
</dbReference>
<keyword evidence="7" id="KW-0227">DNA damage</keyword>
<evidence type="ECO:0000313" key="10">
    <source>
        <dbReference type="Proteomes" id="UP001595796"/>
    </source>
</evidence>
<evidence type="ECO:0000256" key="6">
    <source>
        <dbReference type="ARBA" id="ARBA00049244"/>
    </source>
</evidence>
<comment type="subcellular location">
    <subcellularLocation>
        <location evidence="7">Cytoplasm</location>
    </subcellularLocation>
</comment>
<dbReference type="EC" id="2.7.7.7" evidence="7"/>
<dbReference type="SUPFAM" id="SSF56672">
    <property type="entry name" value="DNA/RNA polymerases"/>
    <property type="match status" value="1"/>
</dbReference>
<dbReference type="Pfam" id="PF00817">
    <property type="entry name" value="IMS"/>
    <property type="match status" value="1"/>
</dbReference>
<keyword evidence="7" id="KW-0235">DNA replication</keyword>
<dbReference type="PROSITE" id="PS50173">
    <property type="entry name" value="UMUC"/>
    <property type="match status" value="1"/>
</dbReference>
<dbReference type="RefSeq" id="WP_114955852.1">
    <property type="nucleotide sequence ID" value="NZ_JBHSJF010000006.1"/>
</dbReference>
<dbReference type="InterPro" id="IPR022880">
    <property type="entry name" value="DNApol_IV"/>
</dbReference>
<organism evidence="9 10">
    <name type="scientific">Flaviflagellibacter deserti</name>
    <dbReference type="NCBI Taxonomy" id="2267266"/>
    <lineage>
        <taxon>Bacteria</taxon>
        <taxon>Pseudomonadati</taxon>
        <taxon>Pseudomonadota</taxon>
        <taxon>Alphaproteobacteria</taxon>
        <taxon>Hyphomicrobiales</taxon>
        <taxon>Flaviflagellibacter</taxon>
    </lineage>
</organism>
<comment type="caution">
    <text evidence="9">The sequence shown here is derived from an EMBL/GenBank/DDBJ whole genome shotgun (WGS) entry which is preliminary data.</text>
</comment>
<dbReference type="Proteomes" id="UP001595796">
    <property type="component" value="Unassembled WGS sequence"/>
</dbReference>
<keyword evidence="7" id="KW-0234">DNA repair</keyword>
<dbReference type="HAMAP" id="MF_01113">
    <property type="entry name" value="DNApol_IV"/>
    <property type="match status" value="1"/>
</dbReference>
<dbReference type="Gene3D" id="3.40.1170.60">
    <property type="match status" value="1"/>
</dbReference>
<dbReference type="GO" id="GO:0003887">
    <property type="term" value="F:DNA-directed DNA polymerase activity"/>
    <property type="evidence" value="ECO:0007669"/>
    <property type="project" value="UniProtKB-EC"/>
</dbReference>
<evidence type="ECO:0000256" key="5">
    <source>
        <dbReference type="ARBA" id="ARBA00025589"/>
    </source>
</evidence>
<proteinExistence type="inferred from homology"/>
<evidence type="ECO:0000256" key="4">
    <source>
        <dbReference type="ARBA" id="ARBA00022932"/>
    </source>
</evidence>
<dbReference type="PANTHER" id="PTHR11076">
    <property type="entry name" value="DNA REPAIR POLYMERASE UMUC / TRANSFERASE FAMILY MEMBER"/>
    <property type="match status" value="1"/>
</dbReference>
<evidence type="ECO:0000259" key="8">
    <source>
        <dbReference type="PROSITE" id="PS50173"/>
    </source>
</evidence>
<keyword evidence="10" id="KW-1185">Reference proteome</keyword>
<comment type="subunit">
    <text evidence="2 7">Monomer.</text>
</comment>
<comment type="cofactor">
    <cofactor evidence="7">
        <name>Mg(2+)</name>
        <dbReference type="ChEBI" id="CHEBI:18420"/>
    </cofactor>
    <text evidence="7">Binds 2 magnesium ions per subunit.</text>
</comment>
<dbReference type="NCBIfam" id="NF002677">
    <property type="entry name" value="PRK02406.1"/>
    <property type="match status" value="1"/>
</dbReference>
<keyword evidence="7 9" id="KW-0548">Nucleotidyltransferase</keyword>
<dbReference type="InterPro" id="IPR017961">
    <property type="entry name" value="DNA_pol_Y-fam_little_finger"/>
</dbReference>
<dbReference type="InterPro" id="IPR050116">
    <property type="entry name" value="DNA_polymerase-Y"/>
</dbReference>
<protein>
    <recommendedName>
        <fullName evidence="7">DNA polymerase IV</fullName>
        <shortName evidence="7">Pol IV</shortName>
        <ecNumber evidence="7">2.7.7.7</ecNumber>
    </recommendedName>
</protein>
<dbReference type="SUPFAM" id="SSF100879">
    <property type="entry name" value="Lesion bypass DNA polymerase (Y-family), little finger domain"/>
    <property type="match status" value="1"/>
</dbReference>
<feature type="binding site" evidence="7">
    <location>
        <position position="44"/>
    </location>
    <ligand>
        <name>Mg(2+)</name>
        <dbReference type="ChEBI" id="CHEBI:18420"/>
    </ligand>
</feature>
<keyword evidence="7" id="KW-0460">Magnesium</keyword>
<dbReference type="Pfam" id="PF11799">
    <property type="entry name" value="IMS_C"/>
    <property type="match status" value="1"/>
</dbReference>
<evidence type="ECO:0000313" key="9">
    <source>
        <dbReference type="EMBL" id="MFC5068230.1"/>
    </source>
</evidence>
<comment type="function">
    <text evidence="5 7">Poorly processive, error-prone DNA polymerase involved in untargeted mutagenesis. Copies undamaged DNA at stalled replication forks, which arise in vivo from mismatched or misaligned primer ends. These misaligned primers can be extended by PolIV. Exhibits no 3'-5' exonuclease (proofreading) activity. May be involved in translesional synthesis, in conjunction with the beta clamp from PolIII.</text>
</comment>
<keyword evidence="7" id="KW-0238">DNA-binding</keyword>
<name>A0ABV9Z3C6_9HYPH</name>
<dbReference type="Gene3D" id="3.30.1490.100">
    <property type="entry name" value="DNA polymerase, Y-family, little finger domain"/>
    <property type="match status" value="1"/>
</dbReference>
<comment type="similarity">
    <text evidence="1 7">Belongs to the DNA polymerase type-Y family.</text>
</comment>
<feature type="domain" description="UmuC" evidence="8">
    <location>
        <begin position="40"/>
        <end position="220"/>
    </location>
</feature>
<dbReference type="EMBL" id="JBHSJF010000006">
    <property type="protein sequence ID" value="MFC5068230.1"/>
    <property type="molecule type" value="Genomic_DNA"/>
</dbReference>
<evidence type="ECO:0000256" key="1">
    <source>
        <dbReference type="ARBA" id="ARBA00010945"/>
    </source>
</evidence>
<dbReference type="PANTHER" id="PTHR11076:SF33">
    <property type="entry name" value="DNA POLYMERASE KAPPA"/>
    <property type="match status" value="1"/>
</dbReference>
<dbReference type="NCBIfam" id="NF002751">
    <property type="entry name" value="PRK02794.1"/>
    <property type="match status" value="1"/>
</dbReference>
<gene>
    <name evidence="7" type="primary">dinB</name>
    <name evidence="9" type="ORF">ACFPFW_09415</name>
</gene>
<dbReference type="InterPro" id="IPR036775">
    <property type="entry name" value="DNA_pol_Y-fam_lit_finger_sf"/>
</dbReference>
<feature type="site" description="Substrate discrimination" evidence="7">
    <location>
        <position position="49"/>
    </location>
</feature>
<feature type="active site" evidence="7">
    <location>
        <position position="138"/>
    </location>
</feature>
<dbReference type="InterPro" id="IPR043128">
    <property type="entry name" value="Rev_trsase/Diguanyl_cyclase"/>
</dbReference>
<dbReference type="Gene3D" id="1.10.150.20">
    <property type="entry name" value="5' to 3' exonuclease, C-terminal subdomain"/>
    <property type="match status" value="1"/>
</dbReference>